<dbReference type="Gene3D" id="1.10.10.1830">
    <property type="entry name" value="Non-ribosomal peptide synthase, adenylation domain"/>
    <property type="match status" value="1"/>
</dbReference>
<dbReference type="SUPFAM" id="SSF56801">
    <property type="entry name" value="Acetyl-CoA synthetase-like"/>
    <property type="match status" value="2"/>
</dbReference>
<dbReference type="SMART" id="SM00823">
    <property type="entry name" value="PKS_PP"/>
    <property type="match status" value="2"/>
</dbReference>
<dbReference type="InterPro" id="IPR045851">
    <property type="entry name" value="AMP-bd_C_sf"/>
</dbReference>
<dbReference type="GO" id="GO:0009403">
    <property type="term" value="P:toxin biosynthetic process"/>
    <property type="evidence" value="ECO:0007669"/>
    <property type="project" value="UniProtKB-ARBA"/>
</dbReference>
<dbReference type="GO" id="GO:0043041">
    <property type="term" value="P:amino acid activation for nonribosomal peptide biosynthetic process"/>
    <property type="evidence" value="ECO:0007669"/>
    <property type="project" value="TreeGrafter"/>
</dbReference>
<dbReference type="CDD" id="cd19531">
    <property type="entry name" value="LCL_NRPS-like"/>
    <property type="match status" value="2"/>
</dbReference>
<dbReference type="GO" id="GO:0047527">
    <property type="term" value="F:2,3-dihydroxybenzoate-serine ligase activity"/>
    <property type="evidence" value="ECO:0007669"/>
    <property type="project" value="TreeGrafter"/>
</dbReference>
<dbReference type="InterPro" id="IPR020845">
    <property type="entry name" value="AMP-binding_CS"/>
</dbReference>
<dbReference type="Gene3D" id="3.40.50.150">
    <property type="entry name" value="Vaccinia Virus protein VP39"/>
    <property type="match status" value="2"/>
</dbReference>
<dbReference type="PATRIC" id="fig|1134457.3.peg.659"/>
<dbReference type="PROSITE" id="PS50075">
    <property type="entry name" value="CARRIER"/>
    <property type="match status" value="2"/>
</dbReference>
<evidence type="ECO:0000256" key="3">
    <source>
        <dbReference type="ARBA" id="ARBA00022553"/>
    </source>
</evidence>
<dbReference type="NCBIfam" id="TIGR01733">
    <property type="entry name" value="AA-adenyl-dom"/>
    <property type="match status" value="2"/>
</dbReference>
<evidence type="ECO:0000313" key="6">
    <source>
        <dbReference type="EMBL" id="ELP56284.1"/>
    </source>
</evidence>
<dbReference type="Gene3D" id="3.30.559.30">
    <property type="entry name" value="Nonribosomal peptide synthetase, condensation domain"/>
    <property type="match status" value="2"/>
</dbReference>
<dbReference type="RefSeq" id="WP_002733092.1">
    <property type="nucleotide sequence ID" value="NZ_ANKQ01000001.1"/>
</dbReference>
<evidence type="ECO:0000259" key="5">
    <source>
        <dbReference type="PROSITE" id="PS50075"/>
    </source>
</evidence>
<feature type="domain" description="Carrier" evidence="5">
    <location>
        <begin position="2949"/>
        <end position="3024"/>
    </location>
</feature>
<accession>L7EB85</accession>
<dbReference type="SUPFAM" id="SSF53335">
    <property type="entry name" value="S-adenosyl-L-methionine-dependent methyltransferases"/>
    <property type="match status" value="2"/>
</dbReference>
<keyword evidence="4" id="KW-0677">Repeat</keyword>
<dbReference type="FunFam" id="1.10.1200.10:FF:000005">
    <property type="entry name" value="Nonribosomal peptide synthetase 1"/>
    <property type="match status" value="2"/>
</dbReference>
<protein>
    <submittedName>
        <fullName evidence="6">TubC protein</fullName>
    </submittedName>
</protein>
<dbReference type="Pfam" id="PF18563">
    <property type="entry name" value="TubC_N"/>
    <property type="match status" value="1"/>
</dbReference>
<keyword evidence="3" id="KW-0597">Phosphoprotein</keyword>
<organism evidence="6 7">
    <name type="scientific">Microcystis aeruginosa TAIHU98</name>
    <dbReference type="NCBI Taxonomy" id="1134457"/>
    <lineage>
        <taxon>Bacteria</taxon>
        <taxon>Bacillati</taxon>
        <taxon>Cyanobacteriota</taxon>
        <taxon>Cyanophyceae</taxon>
        <taxon>Oscillatoriophycideae</taxon>
        <taxon>Chroococcales</taxon>
        <taxon>Microcystaceae</taxon>
        <taxon>Microcystis</taxon>
    </lineage>
</organism>
<dbReference type="GO" id="GO:0005829">
    <property type="term" value="C:cytosol"/>
    <property type="evidence" value="ECO:0007669"/>
    <property type="project" value="TreeGrafter"/>
</dbReference>
<dbReference type="GO" id="GO:0009366">
    <property type="term" value="C:enterobactin synthetase complex"/>
    <property type="evidence" value="ECO:0007669"/>
    <property type="project" value="TreeGrafter"/>
</dbReference>
<comment type="caution">
    <text evidence="6">The sequence shown here is derived from an EMBL/GenBank/DDBJ whole genome shotgun (WGS) entry which is preliminary data.</text>
</comment>
<dbReference type="InterPro" id="IPR041464">
    <property type="entry name" value="TubC_N"/>
</dbReference>
<dbReference type="InterPro" id="IPR020806">
    <property type="entry name" value="PKS_PP-bd"/>
</dbReference>
<dbReference type="Proteomes" id="UP000010932">
    <property type="component" value="Unassembled WGS sequence"/>
</dbReference>
<dbReference type="CDD" id="cd02440">
    <property type="entry name" value="AdoMet_MTases"/>
    <property type="match status" value="2"/>
</dbReference>
<sequence length="3045" mass="342119">MKSIETFLSDLANQDIKLWMDGDRLRCNAPQGLLTPEIQTELKNRKAEIIQFLEQLGSEEQVSSRTILPTARDTQLPLSFAQARLWFLYQLEGATGTYNMTGALSLSGSLQVEALKQALGAIIQRHESLRTSFQTVDGVPVQVIDPKPIWELTMVNLEGKEAAAEKLAYAEAQTPFDLTKSPLLRVTLLKLQPEKHILLINMHHTISDGWSIGVFVRELSHLYGAFVAGKEPTLPTLPIQYADFAVWQREWLQGKVLGTQLEYWKRQLADAPPLLELPTDRPRPAIQTFQGKTERFELDRKLTQELKALSQQSGCTLFMTLLAAFGVVLSRYSGQTDIVIGSAIANRNRQDIEGLIGFFVNTLALRLDLSEKPSFAAFLKQVQEVTQDAYEHQDLPFEMLVEELQLERKLDRNPLVQVMFALQNAANETWNLPGLTIEEMSWELEPARFDLEVHLSEVNDGIAGFCCYNIDLFDDAMIARLLEHFQNLLRAIIVNPQESVSLLPLLSEPEQKQLLVDWNQTQADYPQDLCIHQLFEAQVERTPEAIAVVFEEQSLTYSELNCLANQLAHYLQKLGVKPDELVGICLERSLDMIVGLLAILKVGGAYVPIDPDYPQERISFMLQDTQVKVILTCESLQTSLPNHQSIVVCLDKDWQQINQASQENLNSTVSADNLAYIIYTSGSTGTPKGVAVTHRSVNRLLFGVNYVHLDATQRFLQMAPIAFDASTFEIWGALLHGGRCVIFTENIPTSTSLQNAIDKNGITVLWLTAALFNKIIDDNSQALSGIKQLLIGGEALSVAHVHKALAALPLTQITNGYGPTESTTFTCCYPIPKQLEATIKSIPIGRPISNTQVYILDSYLQPVPIGVVGELHIGGAGLARGYLNRPELTAEKFIANPFDPPLTPLDKGGEEPSKLYKTGDLARYLPDGNVEFLGRIDNQVKIRGFRIETGEIEAVLSQYFLLAESVVVAKEDNTGDKRLVAYLVPALQNEALPEQLAQWQSEYISDWQNLYERTYSQGQDSLADLTFNITGWNSSYTRQPLPASEMREWVENTVSRILAFQPERSLEIGCGTGLLLSRVAKHCLEYWATDYSQGAIQYVERVCNAVEGLEQVKLRCQMADNFEGIALHQFDTVVLNSIIQYFPSVDYLLQVLEGAINVIGERGQIFVGDVRSLPLLEPYHAAVQLAQASDSKTVEQWQQQVRQSVAGEEELVIDPTFFLALKQHFPQISWVEIQPKRGVAHNELTQFRYDVTLHLEAINNQSLPISDQTVIPWLNWQLEQLSLARIQDKLLTEKPELLGIRGIPNQRVEQALKIWEWVENAPDVETVEQLKTILAQQTDTAINPEQVWQLAESLGYTAHLSWWESSQDGSFDVIFQRDSVSEAVSNLAFWDEKALKTKPWTDYTNNPLRGKLVQKLIPKVREFLQGKLPSYMVPQAFVLLDSLPLTPNGKVDRKALPSPDATTRNLANSFVLPRNPIEAQLTQIWSEVLGLERIGVKDNFFELGGHSLLATQVISRCQQAFEISLLLRYLFESPTIAQLSAVILRELQTGSGLKLPGIVPVNRDGDIPLSWAQERLWFVNQLEGESGAYTIDFTMRLLGNLNVKALEQAFQAIVQRHEPLRTQFKLKDNKPIQVIAPNVTFTLPVVNLQNLSHPESQVKHLLVESASEPFDLESGSVLRVKLWQLKTDEYVLLLAIHHIAADGWSIGVLIDELSVYYRSFCTGTKADLPDLSIQYADFAVWQRQWLTNEVLDRQLSYWKQQLTGVPLLHQLPTDHPRPAIQSFHGGTELLRLDNQLTQQLKKLSQESGSTLFMTLLAGFTVLLSRYSQQTDVVIGSPIANRNRTEIEGLIGFFVNNLVLRLDLSQEPSFEDFLFQVREVTQNAYDHQDLPFEMLVEKLQIERHLDRNPLIQIVFALQNAPSSPWDLPGVKIEDIPAGRDSVRLDLEIHLWDTPEGLGGFCSYNRDLFDGATIARLLEHFQNILRAIIANPQESVSSLPLLSEQEQKQLLVDWNQTQADYPQDQCIHQLFEAQVERTPDAIAVVFEEQSLTYSELNCRANQLAHYLQTLGVRPEVLVGISLERSLEMIIGLLAILKAGGAYLPLDPDYPTERLQFMLEDSQVLFLITHSSLLAKLPPSQATLICLDHIQEQISQYSPDNLQSELTSSNLANVIYTSGSTGKPKGVMVEHRGLVNLASSQIQSFAVNHNSRVLQFASFSFDACISEILMTFGSGATLYLAQKDALLPGQPLIERLVKNGITHVTLPPSALVVLPKESLPNLQTLIVAGEACPLDLVKQWSVGRNFFNAYGPTEASVCATIGQCYQDDLKVTIGKAIANVQIYILDAFLQPVPIGVPGELYIGGVGVARGYLNRPELTAERFIFNPFSNDPGSRLYKTGDLARYLPDGNVEFLGRIDNQVKIRGFRIETGEIEAVLSQYFLLAENVVVAREDNAGNKRLVAYLVPALQNEALPEQLAQWQSEYISDWQSLYERTYSQGQDSLADLTFNITGWNSSYTRQPLPASEMREWVENTVSRILAFQPERSLEIGCGTGLLLSRVAKHCLEYWATDYSQGAIQYVERVCNAVEGLEQVKLRCQMADNFEGIALHQFDTVVLNSIIQYFPSVDYLLQVLEGAINVIGERGQIFVGDVRSLPLLEPYHAAVQLAQASDSKTVEQWQQQVRQSVAGEEELVIDPTFFLALKQHFPQISWVEIQPKRGVAHNELTQFRYDVTLHLEAINNQSLPISDQTVIPWLNWQLDQLSLTQIEDKLLTDKPEFWGIRGIPNQRVEQALKIWEWVENAPDVETVEQLKKLLKEQVDTGINPEQVWQLAESLGYTAHLSWWESSQDGSFDVIFQRNSVSEAVSKLAFWDEKALKTKPWTDYTNNPLRGKLVQKLIPKVREFLQEKLPSYMVPQAFVLLDSLPLTPNGKVDRKALPSPDATTRNLANSFVLPRNPIEAQLTQIWSEVLGLERIGVKDNFFELGGHSLLATQVLSRINSAFGLDLSVQIMFESPTIAGIAGYIQAVDWVAQDQADSSLNHENTEVVEF</sequence>
<dbReference type="FunFam" id="3.30.559.10:FF:000012">
    <property type="entry name" value="Non-ribosomal peptide synthetase"/>
    <property type="match status" value="2"/>
</dbReference>
<dbReference type="Gene3D" id="2.30.38.10">
    <property type="entry name" value="Luciferase, Domain 3"/>
    <property type="match status" value="2"/>
</dbReference>
<dbReference type="Pfam" id="PF08242">
    <property type="entry name" value="Methyltransf_12"/>
    <property type="match status" value="2"/>
</dbReference>
<dbReference type="InterPro" id="IPR009081">
    <property type="entry name" value="PP-bd_ACP"/>
</dbReference>
<dbReference type="Gene3D" id="3.30.300.30">
    <property type="match status" value="4"/>
</dbReference>
<dbReference type="Gene3D" id="3.40.50.980">
    <property type="match status" value="4"/>
</dbReference>
<dbReference type="EMBL" id="ANKQ01000001">
    <property type="protein sequence ID" value="ELP56284.1"/>
    <property type="molecule type" value="Genomic_DNA"/>
</dbReference>
<dbReference type="InterPro" id="IPR006162">
    <property type="entry name" value="Ppantetheine_attach_site"/>
</dbReference>
<dbReference type="InterPro" id="IPR013217">
    <property type="entry name" value="Methyltransf_12"/>
</dbReference>
<dbReference type="PANTHER" id="PTHR45527">
    <property type="entry name" value="NONRIBOSOMAL PEPTIDE SYNTHETASE"/>
    <property type="match status" value="1"/>
</dbReference>
<dbReference type="CDD" id="cd12117">
    <property type="entry name" value="A_NRPS_Srf_like"/>
    <property type="match status" value="1"/>
</dbReference>
<gene>
    <name evidence="6" type="primary">tubC</name>
    <name evidence="6" type="ORF">O53_886</name>
</gene>
<dbReference type="InterPro" id="IPR029063">
    <property type="entry name" value="SAM-dependent_MTases_sf"/>
</dbReference>
<dbReference type="SUPFAM" id="SSF47336">
    <property type="entry name" value="ACP-like"/>
    <property type="match status" value="2"/>
</dbReference>
<reference evidence="6 7" key="1">
    <citation type="journal article" date="2013" name="Genome Announc.">
        <title>Whole-Genome Sequence of Microcystis aeruginosa TAIHU98, a Nontoxic Bloom-Forming Strain Isolated from Taihu Lake, China.</title>
        <authorList>
            <person name="Yang C."/>
            <person name="Zhang W."/>
            <person name="Ren M."/>
            <person name="Song L."/>
            <person name="Li T."/>
            <person name="Zhao J."/>
        </authorList>
    </citation>
    <scope>NUCLEOTIDE SEQUENCE [LARGE SCALE GENOMIC DNA]</scope>
    <source>
        <strain evidence="6 7">TAIHU98</strain>
    </source>
</reference>
<dbReference type="InterPro" id="IPR001242">
    <property type="entry name" value="Condensation_dom"/>
</dbReference>
<dbReference type="FunFam" id="2.30.38.10:FF:000001">
    <property type="entry name" value="Non-ribosomal peptide synthetase PvdI"/>
    <property type="match status" value="2"/>
</dbReference>
<dbReference type="Gene3D" id="3.30.559.10">
    <property type="entry name" value="Chloramphenicol acetyltransferase-like domain"/>
    <property type="match status" value="2"/>
</dbReference>
<keyword evidence="2" id="KW-0596">Phosphopantetheine</keyword>
<dbReference type="PANTHER" id="PTHR45527:SF1">
    <property type="entry name" value="FATTY ACID SYNTHASE"/>
    <property type="match status" value="1"/>
</dbReference>
<evidence type="ECO:0000256" key="2">
    <source>
        <dbReference type="ARBA" id="ARBA00022450"/>
    </source>
</evidence>
<dbReference type="FunFam" id="3.40.50.12780:FF:000012">
    <property type="entry name" value="Non-ribosomal peptide synthetase"/>
    <property type="match status" value="2"/>
</dbReference>
<dbReference type="PROSITE" id="PS00012">
    <property type="entry name" value="PHOSPHOPANTETHEINE"/>
    <property type="match status" value="1"/>
</dbReference>
<dbReference type="CDD" id="cd17652">
    <property type="entry name" value="A_NRPS_CmdD_like"/>
    <property type="match status" value="1"/>
</dbReference>
<dbReference type="GO" id="GO:0031177">
    <property type="term" value="F:phosphopantetheine binding"/>
    <property type="evidence" value="ECO:0007669"/>
    <property type="project" value="InterPro"/>
</dbReference>
<evidence type="ECO:0000256" key="4">
    <source>
        <dbReference type="ARBA" id="ARBA00022737"/>
    </source>
</evidence>
<dbReference type="InterPro" id="IPR044894">
    <property type="entry name" value="TubC_N_sf"/>
</dbReference>
<dbReference type="Gene3D" id="1.10.1200.10">
    <property type="entry name" value="ACP-like"/>
    <property type="match status" value="2"/>
</dbReference>
<evidence type="ECO:0000313" key="7">
    <source>
        <dbReference type="Proteomes" id="UP000010932"/>
    </source>
</evidence>
<dbReference type="InterPro" id="IPR036736">
    <property type="entry name" value="ACP-like_sf"/>
</dbReference>
<dbReference type="InterPro" id="IPR010071">
    <property type="entry name" value="AA_adenyl_dom"/>
</dbReference>
<dbReference type="SUPFAM" id="SSF52777">
    <property type="entry name" value="CoA-dependent acyltransferases"/>
    <property type="match status" value="4"/>
</dbReference>
<dbReference type="InterPro" id="IPR000873">
    <property type="entry name" value="AMP-dep_synth/lig_dom"/>
</dbReference>
<name>L7EB85_MICAE</name>
<comment type="cofactor">
    <cofactor evidence="1">
        <name>pantetheine 4'-phosphate</name>
        <dbReference type="ChEBI" id="CHEBI:47942"/>
    </cofactor>
</comment>
<feature type="domain" description="Carrier" evidence="5">
    <location>
        <begin position="1472"/>
        <end position="1547"/>
    </location>
</feature>
<evidence type="ECO:0000256" key="1">
    <source>
        <dbReference type="ARBA" id="ARBA00001957"/>
    </source>
</evidence>
<dbReference type="Pfam" id="PF00550">
    <property type="entry name" value="PP-binding"/>
    <property type="match status" value="2"/>
</dbReference>
<dbReference type="GO" id="GO:0008610">
    <property type="term" value="P:lipid biosynthetic process"/>
    <property type="evidence" value="ECO:0007669"/>
    <property type="project" value="UniProtKB-ARBA"/>
</dbReference>
<dbReference type="NCBIfam" id="NF003417">
    <property type="entry name" value="PRK04813.1"/>
    <property type="match status" value="4"/>
</dbReference>
<dbReference type="Pfam" id="PF00501">
    <property type="entry name" value="AMP-binding"/>
    <property type="match status" value="2"/>
</dbReference>
<dbReference type="FunFam" id="3.40.50.980:FF:000001">
    <property type="entry name" value="Non-ribosomal peptide synthetase"/>
    <property type="match status" value="2"/>
</dbReference>
<dbReference type="InterPro" id="IPR023213">
    <property type="entry name" value="CAT-like_dom_sf"/>
</dbReference>
<dbReference type="GO" id="GO:0009239">
    <property type="term" value="P:enterobactin biosynthetic process"/>
    <property type="evidence" value="ECO:0007669"/>
    <property type="project" value="TreeGrafter"/>
</dbReference>
<dbReference type="Pfam" id="PF00668">
    <property type="entry name" value="Condensation"/>
    <property type="match status" value="2"/>
</dbReference>
<proteinExistence type="predicted"/>
<dbReference type="PROSITE" id="PS00455">
    <property type="entry name" value="AMP_BINDING"/>
    <property type="match status" value="2"/>
</dbReference>